<protein>
    <submittedName>
        <fullName evidence="1">(rape) hypothetical protein</fullName>
    </submittedName>
</protein>
<reference evidence="1" key="1">
    <citation type="submission" date="2021-01" db="EMBL/GenBank/DDBJ databases">
        <authorList>
            <consortium name="Genoscope - CEA"/>
            <person name="William W."/>
        </authorList>
    </citation>
    <scope>NUCLEOTIDE SEQUENCE</scope>
</reference>
<dbReference type="EMBL" id="HG994357">
    <property type="protein sequence ID" value="CAF2133810.1"/>
    <property type="molecule type" value="Genomic_DNA"/>
</dbReference>
<dbReference type="AlphaFoldDB" id="A0A816WIH3"/>
<dbReference type="Proteomes" id="UP001295469">
    <property type="component" value="Chromosome A03"/>
</dbReference>
<accession>A0A816WIH3</accession>
<name>A0A816WIH3_BRANA</name>
<gene>
    <name evidence="1" type="ORF">DARMORV10_A03P66630.1</name>
</gene>
<organism evidence="1">
    <name type="scientific">Brassica napus</name>
    <name type="common">Rape</name>
    <dbReference type="NCBI Taxonomy" id="3708"/>
    <lineage>
        <taxon>Eukaryota</taxon>
        <taxon>Viridiplantae</taxon>
        <taxon>Streptophyta</taxon>
        <taxon>Embryophyta</taxon>
        <taxon>Tracheophyta</taxon>
        <taxon>Spermatophyta</taxon>
        <taxon>Magnoliopsida</taxon>
        <taxon>eudicotyledons</taxon>
        <taxon>Gunneridae</taxon>
        <taxon>Pentapetalae</taxon>
        <taxon>rosids</taxon>
        <taxon>malvids</taxon>
        <taxon>Brassicales</taxon>
        <taxon>Brassicaceae</taxon>
        <taxon>Brassiceae</taxon>
        <taxon>Brassica</taxon>
    </lineage>
</organism>
<evidence type="ECO:0000313" key="1">
    <source>
        <dbReference type="EMBL" id="CAF2133810.1"/>
    </source>
</evidence>
<proteinExistence type="predicted"/>
<sequence>MKRGGELIGLDTLLLEAKVVLFSKLIIIVTTLNVHRLTTYRNMYSLGGFDVPRCNQNYRLYDSPFLIQFSDSPTELVLPILQQGYQSYGYLQNCQNQKYLSSSNSSKCESLHCEYIKFLEFKPSVKFRGCISLCNLIIAPSTSLKSEVLSFIQKHIFLLF</sequence>